<proteinExistence type="predicted"/>
<gene>
    <name evidence="1" type="ORF">KC19_8G070100</name>
</gene>
<sequence>MNHLNFILQFTFKVPLESAQNVHLYKLKLVYSLTILRILPNCNANSRKNESCSLNLKWIPVVDRLLDV</sequence>
<protein>
    <submittedName>
        <fullName evidence="1">Uncharacterized protein</fullName>
    </submittedName>
</protein>
<keyword evidence="2" id="KW-1185">Reference proteome</keyword>
<dbReference type="AlphaFoldDB" id="A0A8T0GZQ7"/>
<dbReference type="EMBL" id="CM026429">
    <property type="protein sequence ID" value="KAG0563925.1"/>
    <property type="molecule type" value="Genomic_DNA"/>
</dbReference>
<comment type="caution">
    <text evidence="1">The sequence shown here is derived from an EMBL/GenBank/DDBJ whole genome shotgun (WGS) entry which is preliminary data.</text>
</comment>
<name>A0A8T0GZQ7_CERPU</name>
<reference evidence="1" key="1">
    <citation type="submission" date="2020-06" db="EMBL/GenBank/DDBJ databases">
        <title>WGS assembly of Ceratodon purpureus strain R40.</title>
        <authorList>
            <person name="Carey S.B."/>
            <person name="Jenkins J."/>
            <person name="Shu S."/>
            <person name="Lovell J.T."/>
            <person name="Sreedasyam A."/>
            <person name="Maumus F."/>
            <person name="Tiley G.P."/>
            <person name="Fernandez-Pozo N."/>
            <person name="Barry K."/>
            <person name="Chen C."/>
            <person name="Wang M."/>
            <person name="Lipzen A."/>
            <person name="Daum C."/>
            <person name="Saski C.A."/>
            <person name="Payton A.C."/>
            <person name="Mcbreen J.C."/>
            <person name="Conrad R.E."/>
            <person name="Kollar L.M."/>
            <person name="Olsson S."/>
            <person name="Huttunen S."/>
            <person name="Landis J.B."/>
            <person name="Wickett N.J."/>
            <person name="Johnson M.G."/>
            <person name="Rensing S.A."/>
            <person name="Grimwood J."/>
            <person name="Schmutz J."/>
            <person name="Mcdaniel S.F."/>
        </authorList>
    </citation>
    <scope>NUCLEOTIDE SEQUENCE</scope>
    <source>
        <strain evidence="1">R40</strain>
    </source>
</reference>
<accession>A0A8T0GZQ7</accession>
<dbReference type="Proteomes" id="UP000822688">
    <property type="component" value="Chromosome 8"/>
</dbReference>
<evidence type="ECO:0000313" key="2">
    <source>
        <dbReference type="Proteomes" id="UP000822688"/>
    </source>
</evidence>
<evidence type="ECO:0000313" key="1">
    <source>
        <dbReference type="EMBL" id="KAG0563925.1"/>
    </source>
</evidence>
<organism evidence="1 2">
    <name type="scientific">Ceratodon purpureus</name>
    <name type="common">Fire moss</name>
    <name type="synonym">Dicranum purpureum</name>
    <dbReference type="NCBI Taxonomy" id="3225"/>
    <lineage>
        <taxon>Eukaryota</taxon>
        <taxon>Viridiplantae</taxon>
        <taxon>Streptophyta</taxon>
        <taxon>Embryophyta</taxon>
        <taxon>Bryophyta</taxon>
        <taxon>Bryophytina</taxon>
        <taxon>Bryopsida</taxon>
        <taxon>Dicranidae</taxon>
        <taxon>Pseudoditrichales</taxon>
        <taxon>Ditrichaceae</taxon>
        <taxon>Ceratodon</taxon>
    </lineage>
</organism>